<evidence type="ECO:0000313" key="3">
    <source>
        <dbReference type="EMBL" id="CAD8588521.1"/>
    </source>
</evidence>
<keyword evidence="1" id="KW-0175">Coiled coil</keyword>
<sequence>MMRGGNDGGDDDDDGDGDDARAKSLRFKLELISARALRALEEKDATIVNLRAALAKYENVSHLSSERENDSRGGGWSSKAWRQSTSDKENHAVAVHSERSSRQHKALEKSLEEERARVIDLRRQLREANLHASKLEESHEAARRFALENEHHAERLGDAVKRVSSARENFLELRESATIALQRDLSAQVSKLTAQSHRFQEECEHWKSKVFALEEALEITKHHVDALDADDDAAESSSVQNELKRLRVKLIETQLALQEALDDRASKRLDGGTEAKALSRAGDFDAVIRAVNAQQEDIRIVTTIESRLKSLQLEVKELRTTNRAQVNDLERLENSLREQLTLNRATLDASEIAADAASREKARLQSLLRDREDDILILRDTVAALESDRAPKDEEWRQREIGKTREKCYALESENTRLESQCEILTGEALRLRHDLSVETGRAEMFEHISNASKVREEILTSQLDIKSEECCSYMEAELALLYRLEEVEHSRAEIQVKLAACEKSLLLQAKRFDDATSQKLDVLKQSIIQSVSNSSAHVDRSASFCHSIRSCLQNGDGANEQVIEAVLAAQRTIVRLECDALSYESAFSLAMRYIGKTEHRASSIKTAFDHVCAILALSQTSHASLKSIALASLEARLTATRARNTKLVELLLRGELRSSGALDARDVDDELFERDEEIRAARARIEELEVMSSELIGAREAAASAMQSMSVARDKAKKELLDEQDRARELGDTISLLKSEIIGLKEQSEMERNDVKALRRALVVSEAEANARFEIAEDNVFKVQQRYDDVVEQLGVEREQLRMMSEKLVVHGEEESMEIRHQETAFEDARVAAVVAAAARQDAEASKLEIERLQKELAHREDHSFVQSELEKLSASIENRFSAHALKLDEIAQMYDVNACTAQAFTDVMTARLLNLEAEIAEQRKREEEWLSSSVPSADEKKAHVERCQRYRDIMRRMQDEHVAERDRLLMRIKEAEFNIAELSKVYENSRLGLTHVSPPAPVPQEHSEKHEIQGEEPSHGGNLRELEDAKAQLVAEKARRRREIARHEDELEKLRESVAAYAIPALALADAVRLLSVLFVRVSAAAIAHETRSSSSESFTQNAHSRNTTTDVANIVGLSVDDLNTVFEVENVQRDEGGSSSAEDVVTALSMKPSPSNVHAAIAWCERRVDSLSATLKSAEMWRGDALEAVVALVQSQSIFTESILRRHEAVARWLEELDLLL</sequence>
<feature type="compositionally biased region" description="Basic and acidic residues" evidence="2">
    <location>
        <begin position="85"/>
        <end position="109"/>
    </location>
</feature>
<accession>A0A7S0KQX2</accession>
<name>A0A7S0KQX2_9CHLO</name>
<evidence type="ECO:0000256" key="2">
    <source>
        <dbReference type="SAM" id="MobiDB-lite"/>
    </source>
</evidence>
<feature type="coiled-coil region" evidence="1">
    <location>
        <begin position="907"/>
        <end position="934"/>
    </location>
</feature>
<feature type="region of interest" description="Disordered" evidence="2">
    <location>
        <begin position="60"/>
        <end position="109"/>
    </location>
</feature>
<evidence type="ECO:0000256" key="1">
    <source>
        <dbReference type="SAM" id="Coils"/>
    </source>
</evidence>
<feature type="region of interest" description="Disordered" evidence="2">
    <location>
        <begin position="999"/>
        <end position="1024"/>
    </location>
</feature>
<feature type="coiled-coil region" evidence="1">
    <location>
        <begin position="301"/>
        <end position="374"/>
    </location>
</feature>
<feature type="coiled-coil region" evidence="1">
    <location>
        <begin position="1025"/>
        <end position="1059"/>
    </location>
</feature>
<dbReference type="EMBL" id="HBEW01008314">
    <property type="protein sequence ID" value="CAD8588521.1"/>
    <property type="molecule type" value="Transcribed_RNA"/>
</dbReference>
<proteinExistence type="predicted"/>
<feature type="compositionally biased region" description="Basic and acidic residues" evidence="2">
    <location>
        <begin position="1007"/>
        <end position="1024"/>
    </location>
</feature>
<organism evidence="3">
    <name type="scientific">Ostreococcus mediterraneus</name>
    <dbReference type="NCBI Taxonomy" id="1486918"/>
    <lineage>
        <taxon>Eukaryota</taxon>
        <taxon>Viridiplantae</taxon>
        <taxon>Chlorophyta</taxon>
        <taxon>Mamiellophyceae</taxon>
        <taxon>Mamiellales</taxon>
        <taxon>Bathycoccaceae</taxon>
        <taxon>Ostreococcus</taxon>
    </lineage>
</organism>
<dbReference type="AlphaFoldDB" id="A0A7S0KQX2"/>
<reference evidence="3" key="1">
    <citation type="submission" date="2021-01" db="EMBL/GenBank/DDBJ databases">
        <authorList>
            <person name="Corre E."/>
            <person name="Pelletier E."/>
            <person name="Niang G."/>
            <person name="Scheremetjew M."/>
            <person name="Finn R."/>
            <person name="Kale V."/>
            <person name="Holt S."/>
            <person name="Cochrane G."/>
            <person name="Meng A."/>
            <person name="Brown T."/>
            <person name="Cohen L."/>
        </authorList>
    </citation>
    <scope>NUCLEOTIDE SEQUENCE</scope>
    <source>
        <strain evidence="3">Clade-D-RCC2572</strain>
    </source>
</reference>
<feature type="coiled-coil region" evidence="1">
    <location>
        <begin position="837"/>
        <end position="864"/>
    </location>
</feature>
<feature type="region of interest" description="Disordered" evidence="2">
    <location>
        <begin position="1"/>
        <end position="20"/>
    </location>
</feature>
<gene>
    <name evidence="3" type="ORF">OMED0929_LOCUS7014</name>
</gene>
<protein>
    <submittedName>
        <fullName evidence="3">Uncharacterized protein</fullName>
    </submittedName>
</protein>
<feature type="compositionally biased region" description="Acidic residues" evidence="2">
    <location>
        <begin position="8"/>
        <end position="17"/>
    </location>
</feature>